<protein>
    <recommendedName>
        <fullName evidence="11">Cytochrome P450</fullName>
    </recommendedName>
</protein>
<dbReference type="OrthoDB" id="1470350at2759"/>
<evidence type="ECO:0000256" key="1">
    <source>
        <dbReference type="ARBA" id="ARBA00010617"/>
    </source>
</evidence>
<keyword evidence="6 8" id="KW-0503">Monooxygenase</keyword>
<evidence type="ECO:0000256" key="3">
    <source>
        <dbReference type="ARBA" id="ARBA00022723"/>
    </source>
</evidence>
<dbReference type="GO" id="GO:0020037">
    <property type="term" value="F:heme binding"/>
    <property type="evidence" value="ECO:0007669"/>
    <property type="project" value="InterPro"/>
</dbReference>
<dbReference type="InterPro" id="IPR036396">
    <property type="entry name" value="Cyt_P450_sf"/>
</dbReference>
<keyword evidence="10" id="KW-1185">Reference proteome</keyword>
<dbReference type="InterPro" id="IPR017972">
    <property type="entry name" value="Cyt_P450_CS"/>
</dbReference>
<dbReference type="Pfam" id="PF00067">
    <property type="entry name" value="p450"/>
    <property type="match status" value="1"/>
</dbReference>
<dbReference type="GO" id="GO:0005506">
    <property type="term" value="F:iron ion binding"/>
    <property type="evidence" value="ECO:0007669"/>
    <property type="project" value="InterPro"/>
</dbReference>
<evidence type="ECO:0000313" key="10">
    <source>
        <dbReference type="Proteomes" id="UP000324897"/>
    </source>
</evidence>
<proteinExistence type="inferred from homology"/>
<dbReference type="InterPro" id="IPR002401">
    <property type="entry name" value="Cyt_P450_E_grp-I"/>
</dbReference>
<evidence type="ECO:0008006" key="11">
    <source>
        <dbReference type="Google" id="ProtNLM"/>
    </source>
</evidence>
<evidence type="ECO:0000256" key="2">
    <source>
        <dbReference type="ARBA" id="ARBA00022617"/>
    </source>
</evidence>
<dbReference type="EMBL" id="RWGY01000005">
    <property type="protein sequence ID" value="TVU42422.1"/>
    <property type="molecule type" value="Genomic_DNA"/>
</dbReference>
<dbReference type="PANTHER" id="PTHR47955">
    <property type="entry name" value="CYTOCHROME P450 FAMILY 71 PROTEIN"/>
    <property type="match status" value="1"/>
</dbReference>
<dbReference type="InterPro" id="IPR001128">
    <property type="entry name" value="Cyt_P450"/>
</dbReference>
<evidence type="ECO:0000256" key="5">
    <source>
        <dbReference type="ARBA" id="ARBA00023004"/>
    </source>
</evidence>
<dbReference type="PRINTS" id="PR00385">
    <property type="entry name" value="P450"/>
</dbReference>
<evidence type="ECO:0000256" key="4">
    <source>
        <dbReference type="ARBA" id="ARBA00023002"/>
    </source>
</evidence>
<keyword evidence="4 8" id="KW-0560">Oxidoreductase</keyword>
<feature type="non-terminal residue" evidence="9">
    <location>
        <position position="1"/>
    </location>
</feature>
<comment type="cofactor">
    <cofactor evidence="7">
        <name>heme</name>
        <dbReference type="ChEBI" id="CHEBI:30413"/>
    </cofactor>
</comment>
<dbReference type="PROSITE" id="PS00086">
    <property type="entry name" value="CYTOCHROME_P450"/>
    <property type="match status" value="1"/>
</dbReference>
<dbReference type="PRINTS" id="PR00463">
    <property type="entry name" value="EP450I"/>
</dbReference>
<accession>A0A5J9W0Z3</accession>
<dbReference type="GO" id="GO:0004497">
    <property type="term" value="F:monooxygenase activity"/>
    <property type="evidence" value="ECO:0007669"/>
    <property type="project" value="UniProtKB-KW"/>
</dbReference>
<keyword evidence="2 7" id="KW-0349">Heme</keyword>
<dbReference type="PANTHER" id="PTHR47955:SF8">
    <property type="entry name" value="CYTOCHROME P450 71D11-LIKE"/>
    <property type="match status" value="1"/>
</dbReference>
<keyword evidence="3 7" id="KW-0479">Metal-binding</keyword>
<comment type="similarity">
    <text evidence="1 8">Belongs to the cytochrome P450 family.</text>
</comment>
<gene>
    <name evidence="9" type="ORF">EJB05_08826</name>
</gene>
<dbReference type="Gene3D" id="1.10.630.10">
    <property type="entry name" value="Cytochrome P450"/>
    <property type="match status" value="1"/>
</dbReference>
<evidence type="ECO:0000256" key="6">
    <source>
        <dbReference type="ARBA" id="ARBA00023033"/>
    </source>
</evidence>
<comment type="caution">
    <text evidence="9">The sequence shown here is derived from an EMBL/GenBank/DDBJ whole genome shotgun (WGS) entry which is preliminary data.</text>
</comment>
<dbReference type="Proteomes" id="UP000324897">
    <property type="component" value="Unassembled WGS sequence"/>
</dbReference>
<keyword evidence="5 7" id="KW-0408">Iron</keyword>
<reference evidence="9 10" key="1">
    <citation type="journal article" date="2019" name="Sci. Rep.">
        <title>A high-quality genome of Eragrostis curvula grass provides insights into Poaceae evolution and supports new strategies to enhance forage quality.</title>
        <authorList>
            <person name="Carballo J."/>
            <person name="Santos B.A.C.M."/>
            <person name="Zappacosta D."/>
            <person name="Garbus I."/>
            <person name="Selva J.P."/>
            <person name="Gallo C.A."/>
            <person name="Diaz A."/>
            <person name="Albertini E."/>
            <person name="Caccamo M."/>
            <person name="Echenique V."/>
        </authorList>
    </citation>
    <scope>NUCLEOTIDE SEQUENCE [LARGE SCALE GENOMIC DNA]</scope>
    <source>
        <strain evidence="10">cv. Victoria</strain>
        <tissue evidence="9">Leaf</tissue>
    </source>
</reference>
<dbReference type="FunFam" id="1.10.630.10:FF:000043">
    <property type="entry name" value="Cytochrome P450 99A2"/>
    <property type="match status" value="1"/>
</dbReference>
<sequence length="471" mass="53300">MAVRPPGPLNLPLIGSLHHLVGSHPQVALRDLANKHGPVMFLRMGQFDTVVISSAAAAKEVLQEKDVLFASRPNLLSFEVFSYGHLDLVCAPYGQYWRMLRKLCMVELLSGKVVRQLAPVRNHETLSMVRKIQEASQRNEPANLGKLLMTCSSAITAKAAFGQVCSTELQEQFLSAMEEAVKISGGFSYIDLFPSLEFLDVIVGARRRMWQIRRRLDAVFDKIIALCDAQQGDDLVSILLRIKDEGNTEFPVDMPNIRGIILDMFTAGTETTSSAAEWVMSELIRHPEVMAKVQDEVRRVFHNKRPEDHQGHLDELPYMRMVIKESMRLNPVIPLLVPHLCRETCDICGFEIKEGTRVIINAFALATNPEYWPDAEKFRPERFEDGKIDYKTTQFEYLPFGAGRRRCPGDTFGLASLELIVARLLYYFDWSLPGGMQPDEFNMDMSVGATMRRKDRLQLMAAPHTEIPTQS</sequence>
<dbReference type="CDD" id="cd11072">
    <property type="entry name" value="CYP71-like"/>
    <property type="match status" value="1"/>
</dbReference>
<dbReference type="AlphaFoldDB" id="A0A5J9W0Z3"/>
<dbReference type="GO" id="GO:0016705">
    <property type="term" value="F:oxidoreductase activity, acting on paired donors, with incorporation or reduction of molecular oxygen"/>
    <property type="evidence" value="ECO:0007669"/>
    <property type="project" value="InterPro"/>
</dbReference>
<evidence type="ECO:0000313" key="9">
    <source>
        <dbReference type="EMBL" id="TVU42422.1"/>
    </source>
</evidence>
<evidence type="ECO:0000256" key="8">
    <source>
        <dbReference type="RuleBase" id="RU000461"/>
    </source>
</evidence>
<feature type="binding site" description="axial binding residue" evidence="7">
    <location>
        <position position="407"/>
    </location>
    <ligand>
        <name>heme</name>
        <dbReference type="ChEBI" id="CHEBI:30413"/>
    </ligand>
    <ligandPart>
        <name>Fe</name>
        <dbReference type="ChEBI" id="CHEBI:18248"/>
    </ligandPart>
</feature>
<evidence type="ECO:0000256" key="7">
    <source>
        <dbReference type="PIRSR" id="PIRSR602401-1"/>
    </source>
</evidence>
<name>A0A5J9W0Z3_9POAL</name>
<organism evidence="9 10">
    <name type="scientific">Eragrostis curvula</name>
    <name type="common">weeping love grass</name>
    <dbReference type="NCBI Taxonomy" id="38414"/>
    <lineage>
        <taxon>Eukaryota</taxon>
        <taxon>Viridiplantae</taxon>
        <taxon>Streptophyta</taxon>
        <taxon>Embryophyta</taxon>
        <taxon>Tracheophyta</taxon>
        <taxon>Spermatophyta</taxon>
        <taxon>Magnoliopsida</taxon>
        <taxon>Liliopsida</taxon>
        <taxon>Poales</taxon>
        <taxon>Poaceae</taxon>
        <taxon>PACMAD clade</taxon>
        <taxon>Chloridoideae</taxon>
        <taxon>Eragrostideae</taxon>
        <taxon>Eragrostidinae</taxon>
        <taxon>Eragrostis</taxon>
    </lineage>
</organism>
<dbReference type="Gramene" id="TVU42422">
    <property type="protein sequence ID" value="TVU42422"/>
    <property type="gene ID" value="EJB05_08826"/>
</dbReference>
<dbReference type="SUPFAM" id="SSF48264">
    <property type="entry name" value="Cytochrome P450"/>
    <property type="match status" value="1"/>
</dbReference>